<keyword evidence="2" id="KW-1185">Reference proteome</keyword>
<evidence type="ECO:0000313" key="2">
    <source>
        <dbReference type="Proteomes" id="UP000186817"/>
    </source>
</evidence>
<reference evidence="1 2" key="1">
    <citation type="submission" date="2016-02" db="EMBL/GenBank/DDBJ databases">
        <title>Genome analysis of coral dinoflagellate symbionts highlights evolutionary adaptations to a symbiotic lifestyle.</title>
        <authorList>
            <person name="Aranda M."/>
            <person name="Li Y."/>
            <person name="Liew Y.J."/>
            <person name="Baumgarten S."/>
            <person name="Simakov O."/>
            <person name="Wilson M."/>
            <person name="Piel J."/>
            <person name="Ashoor H."/>
            <person name="Bougouffa S."/>
            <person name="Bajic V.B."/>
            <person name="Ryu T."/>
            <person name="Ravasi T."/>
            <person name="Bayer T."/>
            <person name="Micklem G."/>
            <person name="Kim H."/>
            <person name="Bhak J."/>
            <person name="Lajeunesse T.C."/>
            <person name="Voolstra C.R."/>
        </authorList>
    </citation>
    <scope>NUCLEOTIDE SEQUENCE [LARGE SCALE GENOMIC DNA]</scope>
    <source>
        <strain evidence="1 2">CCMP2467</strain>
    </source>
</reference>
<gene>
    <name evidence="1" type="ORF">AK812_SmicGene49102</name>
</gene>
<accession>A0A1Q9DRZ6</accession>
<dbReference type="Proteomes" id="UP000186817">
    <property type="component" value="Unassembled WGS sequence"/>
</dbReference>
<organism evidence="1 2">
    <name type="scientific">Symbiodinium microadriaticum</name>
    <name type="common">Dinoflagellate</name>
    <name type="synonym">Zooxanthella microadriatica</name>
    <dbReference type="NCBI Taxonomy" id="2951"/>
    <lineage>
        <taxon>Eukaryota</taxon>
        <taxon>Sar</taxon>
        <taxon>Alveolata</taxon>
        <taxon>Dinophyceae</taxon>
        <taxon>Suessiales</taxon>
        <taxon>Symbiodiniaceae</taxon>
        <taxon>Symbiodinium</taxon>
    </lineage>
</organism>
<dbReference type="AlphaFoldDB" id="A0A1Q9DRZ6"/>
<sequence length="158" mass="17550">MMLKMALTMAWEAIKRPATLKLGATIAGGVCVLSWVQQACSHLQQCWDVAGSMAERASPLLQRSQCLVSSWFQSASSLVEKSWTQNAGAQAVQAQMETAKESIVSTFSGNRGTKLAFRPELIGISLLLTLGFAATWRHRHSQERKGSWKLVMLRWLRK</sequence>
<dbReference type="OrthoDB" id="10336533at2759"/>
<name>A0A1Q9DRZ6_SYMMI</name>
<dbReference type="EMBL" id="LSRX01000415">
    <property type="protein sequence ID" value="OLP97941.1"/>
    <property type="molecule type" value="Genomic_DNA"/>
</dbReference>
<evidence type="ECO:0000313" key="1">
    <source>
        <dbReference type="EMBL" id="OLP97941.1"/>
    </source>
</evidence>
<comment type="caution">
    <text evidence="1">The sequence shown here is derived from an EMBL/GenBank/DDBJ whole genome shotgun (WGS) entry which is preliminary data.</text>
</comment>
<protein>
    <submittedName>
        <fullName evidence="1">Uncharacterized protein</fullName>
    </submittedName>
</protein>
<proteinExistence type="predicted"/>